<keyword evidence="4 6" id="KW-1133">Transmembrane helix</keyword>
<keyword evidence="5 6" id="KW-0472">Membrane</keyword>
<feature type="non-terminal residue" evidence="7">
    <location>
        <position position="1"/>
    </location>
</feature>
<protein>
    <submittedName>
        <fullName evidence="7">SERC3 protein</fullName>
    </submittedName>
</protein>
<dbReference type="InterPro" id="IPR005016">
    <property type="entry name" value="TDE1/TMS"/>
</dbReference>
<dbReference type="Pfam" id="PF03348">
    <property type="entry name" value="Serinc"/>
    <property type="match status" value="1"/>
</dbReference>
<feature type="transmembrane region" description="Helical" evidence="6">
    <location>
        <begin position="256"/>
        <end position="274"/>
    </location>
</feature>
<feature type="transmembrane region" description="Helical" evidence="6">
    <location>
        <begin position="27"/>
        <end position="48"/>
    </location>
</feature>
<feature type="transmembrane region" description="Helical" evidence="6">
    <location>
        <begin position="392"/>
        <end position="413"/>
    </location>
</feature>
<comment type="similarity">
    <text evidence="2">Belongs to the TDE1 family.</text>
</comment>
<feature type="transmembrane region" description="Helical" evidence="6">
    <location>
        <begin position="118"/>
        <end position="138"/>
    </location>
</feature>
<feature type="transmembrane region" description="Helical" evidence="6">
    <location>
        <begin position="433"/>
        <end position="453"/>
    </location>
</feature>
<evidence type="ECO:0000313" key="8">
    <source>
        <dbReference type="Proteomes" id="UP000648918"/>
    </source>
</evidence>
<reference evidence="7" key="1">
    <citation type="submission" date="2019-09" db="EMBL/GenBank/DDBJ databases">
        <title>Bird 10,000 Genomes (B10K) Project - Family phase.</title>
        <authorList>
            <person name="Zhang G."/>
        </authorList>
    </citation>
    <scope>NUCLEOTIDE SEQUENCE</scope>
    <source>
        <strain evidence="7">B10K-DU-024-03</strain>
        <tissue evidence="7">Muscle</tissue>
    </source>
</reference>
<evidence type="ECO:0000256" key="1">
    <source>
        <dbReference type="ARBA" id="ARBA00004141"/>
    </source>
</evidence>
<keyword evidence="8" id="KW-1185">Reference proteome</keyword>
<proteinExistence type="inferred from homology"/>
<organism evidence="7 8">
    <name type="scientific">Halcyon senegalensis</name>
    <dbReference type="NCBI Taxonomy" id="342381"/>
    <lineage>
        <taxon>Eukaryota</taxon>
        <taxon>Metazoa</taxon>
        <taxon>Chordata</taxon>
        <taxon>Craniata</taxon>
        <taxon>Vertebrata</taxon>
        <taxon>Euteleostomi</taxon>
        <taxon>Archelosauria</taxon>
        <taxon>Archosauria</taxon>
        <taxon>Dinosauria</taxon>
        <taxon>Saurischia</taxon>
        <taxon>Theropoda</taxon>
        <taxon>Coelurosauria</taxon>
        <taxon>Aves</taxon>
        <taxon>Neognathae</taxon>
        <taxon>Neoaves</taxon>
        <taxon>Telluraves</taxon>
        <taxon>Coraciimorphae</taxon>
        <taxon>Coraciiformes</taxon>
        <taxon>Alcedinidae</taxon>
        <taxon>Halcyon</taxon>
    </lineage>
</organism>
<evidence type="ECO:0000256" key="5">
    <source>
        <dbReference type="ARBA" id="ARBA00023136"/>
    </source>
</evidence>
<dbReference type="GO" id="GO:0016020">
    <property type="term" value="C:membrane"/>
    <property type="evidence" value="ECO:0007669"/>
    <property type="project" value="UniProtKB-SubCell"/>
</dbReference>
<name>A0A851Y5F2_9AVES</name>
<feature type="transmembrane region" description="Helical" evidence="6">
    <location>
        <begin position="321"/>
        <end position="339"/>
    </location>
</feature>
<accession>A0A851Y5F2</accession>
<feature type="non-terminal residue" evidence="7">
    <location>
        <position position="459"/>
    </location>
</feature>
<feature type="transmembrane region" description="Helical" evidence="6">
    <location>
        <begin position="188"/>
        <end position="214"/>
    </location>
</feature>
<sequence>IPCLCSGASCLLCRCCPNSKNSTVTRLIYAFILFLSTVVAGIMLVPGMEEQLKKIPGFCDEGLHTLIPHMDGFVSCDVFVGYRAVYRISFGVAVFFFLFTLLMIGVKTSNDPRASVHNGFWFFKIAAIVALMVGAFYIPEGPFTRAWFVIGIFGAFWFIVIQLVLLVDFAHSWNESWVDRMEEGNTKCWYAALLSCTSLFYTLSLVFVVLFYVFYTKPDGCTENKFFISINMILCFAVSIVSILPKVQERQPRSGLLQSSVITLYTMYLTWSAMSNEPERSCNPSLLNIITQIAAPTVVPGNTTIVPATPAPPKSLQWWDAQSVVGLIIFVLCLLYSSIRSSSNSQVNKLTLSGSDSAILEETGGLGDGAAEEGEVRRVVDNEKDGVQYSYAFFHFMLFLASLYIMMTLTNWYSPDADFKTMTNKWPAVWVKITSSWVCLLLYLLTLVAPLVLTNRDFT</sequence>
<evidence type="ECO:0000256" key="4">
    <source>
        <dbReference type="ARBA" id="ARBA00022989"/>
    </source>
</evidence>
<comment type="subcellular location">
    <subcellularLocation>
        <location evidence="1">Membrane</location>
        <topology evidence="1">Multi-pass membrane protein</topology>
    </subcellularLocation>
</comment>
<dbReference type="PANTHER" id="PTHR10383">
    <property type="entry name" value="SERINE INCORPORATOR"/>
    <property type="match status" value="1"/>
</dbReference>
<comment type="caution">
    <text evidence="7">The sequence shown here is derived from an EMBL/GenBank/DDBJ whole genome shotgun (WGS) entry which is preliminary data.</text>
</comment>
<dbReference type="PANTHER" id="PTHR10383:SF51">
    <property type="entry name" value="SERINE INCORPORATOR 3"/>
    <property type="match status" value="1"/>
</dbReference>
<evidence type="ECO:0000256" key="6">
    <source>
        <dbReference type="SAM" id="Phobius"/>
    </source>
</evidence>
<evidence type="ECO:0000256" key="2">
    <source>
        <dbReference type="ARBA" id="ARBA00006665"/>
    </source>
</evidence>
<feature type="transmembrane region" description="Helical" evidence="6">
    <location>
        <begin position="226"/>
        <end position="244"/>
    </location>
</feature>
<evidence type="ECO:0000313" key="7">
    <source>
        <dbReference type="EMBL" id="NXD75256.1"/>
    </source>
</evidence>
<dbReference type="OrthoDB" id="5963193at2759"/>
<feature type="transmembrane region" description="Helical" evidence="6">
    <location>
        <begin position="84"/>
        <end position="106"/>
    </location>
</feature>
<dbReference type="AlphaFoldDB" id="A0A851Y5F2"/>
<dbReference type="EMBL" id="WBNJ01000005">
    <property type="protein sequence ID" value="NXD75256.1"/>
    <property type="molecule type" value="Genomic_DNA"/>
</dbReference>
<feature type="transmembrane region" description="Helical" evidence="6">
    <location>
        <begin position="144"/>
        <end position="167"/>
    </location>
</feature>
<evidence type="ECO:0000256" key="3">
    <source>
        <dbReference type="ARBA" id="ARBA00022692"/>
    </source>
</evidence>
<gene>
    <name evidence="7" type="primary">Serinc3</name>
    <name evidence="7" type="ORF">HALSEN_R05862</name>
</gene>
<keyword evidence="3 6" id="KW-0812">Transmembrane</keyword>
<dbReference type="Proteomes" id="UP000648918">
    <property type="component" value="Unassembled WGS sequence"/>
</dbReference>